<keyword evidence="9" id="KW-1185">Reference proteome</keyword>
<dbReference type="GO" id="GO:0005524">
    <property type="term" value="F:ATP binding"/>
    <property type="evidence" value="ECO:0007669"/>
    <property type="project" value="InterPro"/>
</dbReference>
<dbReference type="GO" id="GO:0140359">
    <property type="term" value="F:ABC-type transporter activity"/>
    <property type="evidence" value="ECO:0007669"/>
    <property type="project" value="InterPro"/>
</dbReference>
<dbReference type="GO" id="GO:0016020">
    <property type="term" value="C:membrane"/>
    <property type="evidence" value="ECO:0007669"/>
    <property type="project" value="UniProtKB-SubCell"/>
</dbReference>
<dbReference type="Pfam" id="PF19055">
    <property type="entry name" value="ABC2_membrane_7"/>
    <property type="match status" value="1"/>
</dbReference>
<dbReference type="InterPro" id="IPR043926">
    <property type="entry name" value="ABCG_dom"/>
</dbReference>
<proteinExistence type="predicted"/>
<name>A0A699Z120_HAELA</name>
<dbReference type="Pfam" id="PF00005">
    <property type="entry name" value="ABC_tran"/>
    <property type="match status" value="1"/>
</dbReference>
<feature type="domain" description="ABC transporter family G" evidence="7">
    <location>
        <begin position="133"/>
        <end position="218"/>
    </location>
</feature>
<dbReference type="AlphaFoldDB" id="A0A699Z120"/>
<dbReference type="InterPro" id="IPR027417">
    <property type="entry name" value="P-loop_NTPase"/>
</dbReference>
<evidence type="ECO:0000259" key="6">
    <source>
        <dbReference type="Pfam" id="PF00005"/>
    </source>
</evidence>
<accession>A0A699Z120</accession>
<keyword evidence="3" id="KW-0812">Transmembrane</keyword>
<protein>
    <recommendedName>
        <fullName evidence="10">ABC transporter domain-containing protein</fullName>
    </recommendedName>
</protein>
<evidence type="ECO:0000259" key="7">
    <source>
        <dbReference type="Pfam" id="PF19055"/>
    </source>
</evidence>
<evidence type="ECO:0000256" key="5">
    <source>
        <dbReference type="ARBA" id="ARBA00023136"/>
    </source>
</evidence>
<feature type="domain" description="ABC transporter" evidence="6">
    <location>
        <begin position="4"/>
        <end position="104"/>
    </location>
</feature>
<comment type="caution">
    <text evidence="8">The sequence shown here is derived from an EMBL/GenBank/DDBJ whole genome shotgun (WGS) entry which is preliminary data.</text>
</comment>
<feature type="non-terminal residue" evidence="8">
    <location>
        <position position="261"/>
    </location>
</feature>
<dbReference type="GO" id="GO:0016887">
    <property type="term" value="F:ATP hydrolysis activity"/>
    <property type="evidence" value="ECO:0007669"/>
    <property type="project" value="InterPro"/>
</dbReference>
<evidence type="ECO:0008006" key="10">
    <source>
        <dbReference type="Google" id="ProtNLM"/>
    </source>
</evidence>
<keyword evidence="4" id="KW-1133">Transmembrane helix</keyword>
<evidence type="ECO:0000256" key="4">
    <source>
        <dbReference type="ARBA" id="ARBA00022989"/>
    </source>
</evidence>
<dbReference type="EMBL" id="BLLF01000963">
    <property type="protein sequence ID" value="GFH16217.1"/>
    <property type="molecule type" value="Genomic_DNA"/>
</dbReference>
<keyword evidence="2" id="KW-0813">Transport</keyword>
<gene>
    <name evidence="8" type="ORF">HaLaN_12597</name>
</gene>
<dbReference type="PANTHER" id="PTHR48041:SF91">
    <property type="entry name" value="ABC TRANSPORTER G FAMILY MEMBER 28"/>
    <property type="match status" value="1"/>
</dbReference>
<evidence type="ECO:0000256" key="3">
    <source>
        <dbReference type="ARBA" id="ARBA00022692"/>
    </source>
</evidence>
<dbReference type="Proteomes" id="UP000485058">
    <property type="component" value="Unassembled WGS sequence"/>
</dbReference>
<feature type="non-terminal residue" evidence="8">
    <location>
        <position position="1"/>
    </location>
</feature>
<evidence type="ECO:0000256" key="1">
    <source>
        <dbReference type="ARBA" id="ARBA00004141"/>
    </source>
</evidence>
<evidence type="ECO:0000313" key="9">
    <source>
        <dbReference type="Proteomes" id="UP000485058"/>
    </source>
</evidence>
<sequence>MPLRKMRHITGFVPQDDIVHEDLSVRENLSYAAHLRLPRDLADAHRRAAVIEDALDMLQLRHIQHYRVGSVEKRGISGGQRKRVNIGLELVSSPSVLFLDEPTSGLDATASNDILTSLADMAALGMSVIAVIHQPRFSSFMLFDQVLLLGHGGHTVFVGPPGVAVLYFHHGLGFTLPPRENPADVLMDILGGKVPREGNTRYKPGMLPSWWTVKGHAWVQEFEELNQGHKATGFSWLGCDSQGEVVEVEPEMIEYMEEEFD</sequence>
<keyword evidence="5" id="KW-0472">Membrane</keyword>
<dbReference type="SUPFAM" id="SSF52540">
    <property type="entry name" value="P-loop containing nucleoside triphosphate hydrolases"/>
    <property type="match status" value="1"/>
</dbReference>
<dbReference type="InterPro" id="IPR003439">
    <property type="entry name" value="ABC_transporter-like_ATP-bd"/>
</dbReference>
<dbReference type="InterPro" id="IPR050352">
    <property type="entry name" value="ABCG_transporters"/>
</dbReference>
<evidence type="ECO:0000313" key="8">
    <source>
        <dbReference type="EMBL" id="GFH16217.1"/>
    </source>
</evidence>
<evidence type="ECO:0000256" key="2">
    <source>
        <dbReference type="ARBA" id="ARBA00022448"/>
    </source>
</evidence>
<dbReference type="PANTHER" id="PTHR48041">
    <property type="entry name" value="ABC TRANSPORTER G FAMILY MEMBER 28"/>
    <property type="match status" value="1"/>
</dbReference>
<dbReference type="Gene3D" id="3.40.50.300">
    <property type="entry name" value="P-loop containing nucleotide triphosphate hydrolases"/>
    <property type="match status" value="1"/>
</dbReference>
<comment type="subcellular location">
    <subcellularLocation>
        <location evidence="1">Membrane</location>
        <topology evidence="1">Multi-pass membrane protein</topology>
    </subcellularLocation>
</comment>
<organism evidence="8 9">
    <name type="scientific">Haematococcus lacustris</name>
    <name type="common">Green alga</name>
    <name type="synonym">Haematococcus pluvialis</name>
    <dbReference type="NCBI Taxonomy" id="44745"/>
    <lineage>
        <taxon>Eukaryota</taxon>
        <taxon>Viridiplantae</taxon>
        <taxon>Chlorophyta</taxon>
        <taxon>core chlorophytes</taxon>
        <taxon>Chlorophyceae</taxon>
        <taxon>CS clade</taxon>
        <taxon>Chlamydomonadales</taxon>
        <taxon>Haematococcaceae</taxon>
        <taxon>Haematococcus</taxon>
    </lineage>
</organism>
<reference evidence="8 9" key="1">
    <citation type="submission" date="2020-02" db="EMBL/GenBank/DDBJ databases">
        <title>Draft genome sequence of Haematococcus lacustris strain NIES-144.</title>
        <authorList>
            <person name="Morimoto D."/>
            <person name="Nakagawa S."/>
            <person name="Yoshida T."/>
            <person name="Sawayama S."/>
        </authorList>
    </citation>
    <scope>NUCLEOTIDE SEQUENCE [LARGE SCALE GENOMIC DNA]</scope>
    <source>
        <strain evidence="8 9">NIES-144</strain>
    </source>
</reference>